<reference evidence="2 3" key="1">
    <citation type="journal article" date="2015" name="Genome Biol. Evol.">
        <title>Phylogenomic analyses indicate that early fungi evolved digesting cell walls of algal ancestors of land plants.</title>
        <authorList>
            <person name="Chang Y."/>
            <person name="Wang S."/>
            <person name="Sekimoto S."/>
            <person name="Aerts A.L."/>
            <person name="Choi C."/>
            <person name="Clum A."/>
            <person name="LaButti K.M."/>
            <person name="Lindquist E.A."/>
            <person name="Yee Ngan C."/>
            <person name="Ohm R.A."/>
            <person name="Salamov A.A."/>
            <person name="Grigoriev I.V."/>
            <person name="Spatafora J.W."/>
            <person name="Berbee M.L."/>
        </authorList>
    </citation>
    <scope>NUCLEOTIDE SEQUENCE [LARGE SCALE GENOMIC DNA]</scope>
    <source>
        <strain evidence="2 3">JEL478</strain>
    </source>
</reference>
<keyword evidence="3" id="KW-1185">Reference proteome</keyword>
<sequence length="160" mass="16896">MHSHLSNGSRRRTAPSNSASTSSRISSSSSQKKLAPKPGGKAKPSAPAPTPATASTTASTPPAPTAHMHVIDAETPPALPMKRATPKDEGGCQNGKKFKGNSNNNNQKQDFRPRDCNRSPPCGKHCGLDNHTAWSHKYSGYTAAWIKALTERGQASRPSG</sequence>
<accession>A0A139A3U9</accession>
<proteinExistence type="predicted"/>
<feature type="compositionally biased region" description="Low complexity" evidence="1">
    <location>
        <begin position="14"/>
        <end position="60"/>
    </location>
</feature>
<dbReference type="EMBL" id="KQ965800">
    <property type="protein sequence ID" value="KXS11496.1"/>
    <property type="molecule type" value="Genomic_DNA"/>
</dbReference>
<dbReference type="AlphaFoldDB" id="A0A139A3U9"/>
<evidence type="ECO:0000313" key="2">
    <source>
        <dbReference type="EMBL" id="KXS11496.1"/>
    </source>
</evidence>
<gene>
    <name evidence="2" type="ORF">M427DRAFT_35636</name>
</gene>
<evidence type="ECO:0000256" key="1">
    <source>
        <dbReference type="SAM" id="MobiDB-lite"/>
    </source>
</evidence>
<name>A0A139A3U9_GONPJ</name>
<organism evidence="2 3">
    <name type="scientific">Gonapodya prolifera (strain JEL478)</name>
    <name type="common">Monoblepharis prolifera</name>
    <dbReference type="NCBI Taxonomy" id="1344416"/>
    <lineage>
        <taxon>Eukaryota</taxon>
        <taxon>Fungi</taxon>
        <taxon>Fungi incertae sedis</taxon>
        <taxon>Chytridiomycota</taxon>
        <taxon>Chytridiomycota incertae sedis</taxon>
        <taxon>Monoblepharidomycetes</taxon>
        <taxon>Monoblepharidales</taxon>
        <taxon>Gonapodyaceae</taxon>
        <taxon>Gonapodya</taxon>
    </lineage>
</organism>
<feature type="region of interest" description="Disordered" evidence="1">
    <location>
        <begin position="1"/>
        <end position="129"/>
    </location>
</feature>
<feature type="compositionally biased region" description="Basic residues" evidence="1">
    <location>
        <begin position="1"/>
        <end position="13"/>
    </location>
</feature>
<dbReference type="Proteomes" id="UP000070544">
    <property type="component" value="Unassembled WGS sequence"/>
</dbReference>
<evidence type="ECO:0000313" key="3">
    <source>
        <dbReference type="Proteomes" id="UP000070544"/>
    </source>
</evidence>
<protein>
    <submittedName>
        <fullName evidence="2">Uncharacterized protein</fullName>
    </submittedName>
</protein>